<protein>
    <recommendedName>
        <fullName evidence="3">Nuclear transport factor 2 family protein</fullName>
    </recommendedName>
</protein>
<name>A0A3D9CUF0_9FLAO</name>
<gene>
    <name evidence="1" type="ORF">DRF59_00160</name>
</gene>
<comment type="caution">
    <text evidence="1">The sequence shown here is derived from an EMBL/GenBank/DDBJ whole genome shotgun (WGS) entry which is preliminary data.</text>
</comment>
<organism evidence="1 2">
    <name type="scientific">Chryseobacterium flavum</name>
    <dbReference type="NCBI Taxonomy" id="415851"/>
    <lineage>
        <taxon>Bacteria</taxon>
        <taxon>Pseudomonadati</taxon>
        <taxon>Bacteroidota</taxon>
        <taxon>Flavobacteriia</taxon>
        <taxon>Flavobacteriales</taxon>
        <taxon>Weeksellaceae</taxon>
        <taxon>Chryseobacterium group</taxon>
        <taxon>Chryseobacterium</taxon>
    </lineage>
</organism>
<dbReference type="OrthoDB" id="1256785at2"/>
<sequence>MKQFIRQVFTDILENPVFDHKLIEHYFSKDYVQSVDRTQLNYEEFILHIKKLKEKVIVQKIDIINYAERESTIFTNHMARSALKDGSTVVHKVMAEFTIQENKIIKCDELTLLVEGKPAEKDLGSEI</sequence>
<reference evidence="1 2" key="1">
    <citation type="journal article" date="2007" name="Int. J. Syst. Evol. Microbiol.">
        <title>Chryseobacterium flavum sp. nov., isolated from polluted soil.</title>
        <authorList>
            <person name="Zhou Y."/>
            <person name="Dong J."/>
            <person name="Wang X."/>
            <person name="Huang X."/>
            <person name="Zhang K.Y."/>
            <person name="Zhang Y.Q."/>
            <person name="Guo Y.F."/>
            <person name="Lai R."/>
            <person name="Li W.J."/>
        </authorList>
    </citation>
    <scope>NUCLEOTIDE SEQUENCE [LARGE SCALE GENOMIC DNA]</scope>
    <source>
        <strain evidence="1 2">KCTC 12877</strain>
    </source>
</reference>
<evidence type="ECO:0008006" key="3">
    <source>
        <dbReference type="Google" id="ProtNLM"/>
    </source>
</evidence>
<dbReference type="AlphaFoldDB" id="A0A3D9CUF0"/>
<proteinExistence type="predicted"/>
<evidence type="ECO:0000313" key="1">
    <source>
        <dbReference type="EMBL" id="REC69321.1"/>
    </source>
</evidence>
<keyword evidence="2" id="KW-1185">Reference proteome</keyword>
<dbReference type="EMBL" id="QNUE01000001">
    <property type="protein sequence ID" value="REC69321.1"/>
    <property type="molecule type" value="Genomic_DNA"/>
</dbReference>
<evidence type="ECO:0000313" key="2">
    <source>
        <dbReference type="Proteomes" id="UP000256769"/>
    </source>
</evidence>
<dbReference type="RefSeq" id="WP_115956283.1">
    <property type="nucleotide sequence ID" value="NZ_CBCRVL010000002.1"/>
</dbReference>
<accession>A0A3D9CUF0</accession>
<dbReference type="Proteomes" id="UP000256769">
    <property type="component" value="Unassembled WGS sequence"/>
</dbReference>